<organism evidence="2 3">
    <name type="scientific">Peiella sedimenti</name>
    <dbReference type="NCBI Taxonomy" id="3061083"/>
    <lineage>
        <taxon>Bacteria</taxon>
        <taxon>Pseudomonadati</taxon>
        <taxon>Pseudomonadota</taxon>
        <taxon>Alphaproteobacteria</taxon>
        <taxon>Caulobacterales</taxon>
        <taxon>Caulobacteraceae</taxon>
        <taxon>Peiella</taxon>
    </lineage>
</organism>
<evidence type="ECO:0000259" key="1">
    <source>
        <dbReference type="PROSITE" id="PS50076"/>
    </source>
</evidence>
<accession>A0ABT8SMA0</accession>
<dbReference type="CDD" id="cd06257">
    <property type="entry name" value="DnaJ"/>
    <property type="match status" value="1"/>
</dbReference>
<name>A0ABT8SMA0_9CAUL</name>
<feature type="domain" description="J" evidence="1">
    <location>
        <begin position="10"/>
        <end position="63"/>
    </location>
</feature>
<dbReference type="SUPFAM" id="SSF46565">
    <property type="entry name" value="Chaperone J-domain"/>
    <property type="match status" value="1"/>
</dbReference>
<dbReference type="Gene3D" id="1.10.287.110">
    <property type="entry name" value="DnaJ domain"/>
    <property type="match status" value="1"/>
</dbReference>
<gene>
    <name evidence="2" type="ORF">Q0812_09655</name>
</gene>
<comment type="caution">
    <text evidence="2">The sequence shown here is derived from an EMBL/GenBank/DDBJ whole genome shotgun (WGS) entry which is preliminary data.</text>
</comment>
<keyword evidence="3" id="KW-1185">Reference proteome</keyword>
<proteinExistence type="predicted"/>
<evidence type="ECO:0000313" key="2">
    <source>
        <dbReference type="EMBL" id="MDO1559691.1"/>
    </source>
</evidence>
<dbReference type="InterPro" id="IPR036869">
    <property type="entry name" value="J_dom_sf"/>
</dbReference>
<dbReference type="InterPro" id="IPR001623">
    <property type="entry name" value="DnaJ_domain"/>
</dbReference>
<protein>
    <submittedName>
        <fullName evidence="2">Molecular chaperone DnaJ</fullName>
    </submittedName>
</protein>
<sequence>MLAAPDLLNDARARLGVDGAATPEDLARAFRLAVKRVHPDAGGDPADFHRMVEAYRLLLAASAPIAEQPVEILSLSPRQALFGDADLGLPPGLRQGDRVRLKGSVLPVRIIAEDGLWVLGDDLWLVTSAAPSELARGGRRRLITPFGPREVWVPPTEGDAARLRLPGLGLPAAGARPQGDLMAVIEADPAQERAPVSRARLHAFRQTWAAA</sequence>
<dbReference type="SMART" id="SM00271">
    <property type="entry name" value="DnaJ"/>
    <property type="match status" value="1"/>
</dbReference>
<dbReference type="EMBL" id="JAUKTR010000003">
    <property type="protein sequence ID" value="MDO1559691.1"/>
    <property type="molecule type" value="Genomic_DNA"/>
</dbReference>
<evidence type="ECO:0000313" key="3">
    <source>
        <dbReference type="Proteomes" id="UP001169063"/>
    </source>
</evidence>
<dbReference type="RefSeq" id="WP_302110113.1">
    <property type="nucleotide sequence ID" value="NZ_JAUKTR010000003.1"/>
</dbReference>
<dbReference type="Proteomes" id="UP001169063">
    <property type="component" value="Unassembled WGS sequence"/>
</dbReference>
<reference evidence="2" key="1">
    <citation type="submission" date="2023-07" db="EMBL/GenBank/DDBJ databases">
        <title>Brevundimonas soil sp. nov., isolated from the soil of chemical plant.</title>
        <authorList>
            <person name="Wu N."/>
        </authorList>
    </citation>
    <scope>NUCLEOTIDE SEQUENCE</scope>
    <source>
        <strain evidence="2">XZ-24</strain>
    </source>
</reference>
<dbReference type="PROSITE" id="PS50076">
    <property type="entry name" value="DNAJ_2"/>
    <property type="match status" value="1"/>
</dbReference>